<dbReference type="AlphaFoldDB" id="A0A1H8UIC8"/>
<name>A0A1H8UIC8_9ACTN</name>
<keyword evidence="1" id="KW-0175">Coiled coil</keyword>
<dbReference type="RefSeq" id="WP_091944650.1">
    <property type="nucleotide sequence ID" value="NZ_FOEE01000008.1"/>
</dbReference>
<feature type="coiled-coil region" evidence="1">
    <location>
        <begin position="18"/>
        <end position="52"/>
    </location>
</feature>
<reference evidence="3" key="1">
    <citation type="submission" date="2016-10" db="EMBL/GenBank/DDBJ databases">
        <authorList>
            <person name="Varghese N."/>
            <person name="Submissions S."/>
        </authorList>
    </citation>
    <scope>NUCLEOTIDE SEQUENCE [LARGE SCALE GENOMIC DNA]</scope>
    <source>
        <strain evidence="3">DSM 45413</strain>
    </source>
</reference>
<gene>
    <name evidence="2" type="ORF">SAMN05660991_02941</name>
</gene>
<dbReference type="EMBL" id="FOEE01000008">
    <property type="protein sequence ID" value="SEP02911.1"/>
    <property type="molecule type" value="Genomic_DNA"/>
</dbReference>
<organism evidence="2 3">
    <name type="scientific">Trujillonella endophytica</name>
    <dbReference type="NCBI Taxonomy" id="673521"/>
    <lineage>
        <taxon>Bacteria</taxon>
        <taxon>Bacillati</taxon>
        <taxon>Actinomycetota</taxon>
        <taxon>Actinomycetes</taxon>
        <taxon>Geodermatophilales</taxon>
        <taxon>Geodermatophilaceae</taxon>
        <taxon>Trujillonella</taxon>
    </lineage>
</organism>
<protein>
    <submittedName>
        <fullName evidence="2">Uncharacterized protein</fullName>
    </submittedName>
</protein>
<proteinExistence type="predicted"/>
<evidence type="ECO:0000256" key="1">
    <source>
        <dbReference type="SAM" id="Coils"/>
    </source>
</evidence>
<accession>A0A1H8UIC8</accession>
<dbReference type="Proteomes" id="UP000198960">
    <property type="component" value="Unassembled WGS sequence"/>
</dbReference>
<keyword evidence="3" id="KW-1185">Reference proteome</keyword>
<dbReference type="OrthoDB" id="516113at2"/>
<evidence type="ECO:0000313" key="3">
    <source>
        <dbReference type="Proteomes" id="UP000198960"/>
    </source>
</evidence>
<evidence type="ECO:0000313" key="2">
    <source>
        <dbReference type="EMBL" id="SEP02911.1"/>
    </source>
</evidence>
<sequence length="122" mass="13335">MHDATDHELTADDIVAAVTRLQDDCDALRIEVDDLMIERDELRRQIEQLTRDVLVTCIMRDIPGGRGWSYVEDAQVLALSPDLDSATEARLLSQVVRPDLVACDGCGAPHRSNAPCGIHGAA</sequence>